<dbReference type="eggNOG" id="COG1293">
    <property type="taxonomic scope" value="Bacteria"/>
</dbReference>
<name>E7A8P7_HELFC</name>
<reference evidence="1 2" key="1">
    <citation type="journal article" date="2011" name="Genome Biol. Evol.">
        <title>Comparative whole genome sequence analysis of the carcinogenic bacterial model pathogen Helicobacter felis.</title>
        <authorList>
            <person name="Arnold I.C."/>
            <person name="Zigova Z."/>
            <person name="Holden M."/>
            <person name="Lawley T.D."/>
            <person name="Rad R."/>
            <person name="Dougan G."/>
            <person name="Falkow S."/>
            <person name="Bentley S.D."/>
            <person name="Muller A."/>
        </authorList>
    </citation>
    <scope>NUCLEOTIDE SEQUENCE [LARGE SCALE GENOMIC DNA]</scope>
    <source>
        <strain evidence="2">ATCC 49179 / CCUG 28539 / NCTC 12436 / CS1</strain>
    </source>
</reference>
<dbReference type="KEGG" id="hfe:HFELIS_03000"/>
<dbReference type="HOGENOM" id="CLU_610885_0_0_7"/>
<accession>E7A8P7</accession>
<evidence type="ECO:0000313" key="1">
    <source>
        <dbReference type="EMBL" id="CBY82384.1"/>
    </source>
</evidence>
<sequence length="444" mass="50875">MSALSYNLLYNVAKLLRQQNKITIRHHQNIFSLDTPKYLFKACLQKGQSYIFVDSSKDCNYPKTPLNLALEKHASNATILDAFLENEDRILKIALECAHSYKKTQAFLQLEFTGKHSNAILLDSQGRVLEALHFLTPEQSYRPVRKHQTLAPLKKTSFVRPPLEEIDTPTLLRALQDIHTKYSAQRLEQAKAQLHQAWCKKQDNLEMILAGLPSATQLEQNALEQRQHANLLLTHLYTLKSADLYAPQIFLENQCIVLPPRSRSFSDAANKLFKMAKKSAQKATHIVLQRENLTSKITFLKAKIHFLQEASLEELELLRPKTKRQTSKNIHLESFEIEGLRVVIGRNQQENRDLLKMARARDIWAHVYNVPGPHMVVFSHPFNPSETLLIKACTLLAKLVCPNPSSQSFKVRVDYTQRKNVKFAPKTPGAHVFYTHFETITIAI</sequence>
<dbReference type="GeneID" id="36133459"/>
<organism evidence="1 2">
    <name type="scientific">Helicobacter felis (strain ATCC 49179 / CCUG 28539 / NCTC 12436 / CS1)</name>
    <dbReference type="NCBI Taxonomy" id="936155"/>
    <lineage>
        <taxon>Bacteria</taxon>
        <taxon>Pseudomonadati</taxon>
        <taxon>Campylobacterota</taxon>
        <taxon>Epsilonproteobacteria</taxon>
        <taxon>Campylobacterales</taxon>
        <taxon>Helicobacteraceae</taxon>
        <taxon>Helicobacter</taxon>
    </lineage>
</organism>
<evidence type="ECO:0000313" key="2">
    <source>
        <dbReference type="Proteomes" id="UP000007934"/>
    </source>
</evidence>
<protein>
    <submittedName>
        <fullName evidence="1">Fibronectin/fibrinogen-binding protein</fullName>
    </submittedName>
</protein>
<dbReference type="AlphaFoldDB" id="E7A8P7"/>
<dbReference type="Proteomes" id="UP000007934">
    <property type="component" value="Chromosome"/>
</dbReference>
<dbReference type="Pfam" id="PF05833">
    <property type="entry name" value="NFACT_N"/>
    <property type="match status" value="1"/>
</dbReference>
<dbReference type="Gene3D" id="2.30.310.10">
    <property type="entry name" value="ibrinogen binding protein from staphylococcus aureus domain"/>
    <property type="match status" value="1"/>
</dbReference>
<dbReference type="STRING" id="936155.HFELIS_03000"/>
<dbReference type="EMBL" id="FQ670179">
    <property type="protein sequence ID" value="CBY82384.1"/>
    <property type="molecule type" value="Genomic_DNA"/>
</dbReference>
<keyword evidence="2" id="KW-1185">Reference proteome</keyword>
<gene>
    <name evidence="1" type="ordered locus">Hfelis_03000</name>
</gene>
<dbReference type="RefSeq" id="WP_013468756.1">
    <property type="nucleotide sequence ID" value="NC_014810.2"/>
</dbReference>
<proteinExistence type="predicted"/>
<dbReference type="OrthoDB" id="9766163at2"/>